<feature type="compositionally biased region" description="Gly residues" evidence="1">
    <location>
        <begin position="505"/>
        <end position="514"/>
    </location>
</feature>
<keyword evidence="2" id="KW-1133">Transmembrane helix</keyword>
<dbReference type="Proteomes" id="UP000284057">
    <property type="component" value="Unassembled WGS sequence"/>
</dbReference>
<accession>A0A418KH62</accession>
<feature type="transmembrane region" description="Helical" evidence="2">
    <location>
        <begin position="34"/>
        <end position="53"/>
    </location>
</feature>
<feature type="transmembrane region" description="Helical" evidence="2">
    <location>
        <begin position="372"/>
        <end position="399"/>
    </location>
</feature>
<feature type="transmembrane region" description="Helical" evidence="2">
    <location>
        <begin position="313"/>
        <end position="335"/>
    </location>
</feature>
<feature type="compositionally biased region" description="Low complexity" evidence="1">
    <location>
        <begin position="564"/>
        <end position="573"/>
    </location>
</feature>
<name>A0A418KH62_9ACTN</name>
<keyword evidence="2" id="KW-0472">Membrane</keyword>
<keyword evidence="4" id="KW-1185">Reference proteome</keyword>
<evidence type="ECO:0000256" key="2">
    <source>
        <dbReference type="SAM" id="Phobius"/>
    </source>
</evidence>
<proteinExistence type="predicted"/>
<evidence type="ECO:0000256" key="1">
    <source>
        <dbReference type="SAM" id="MobiDB-lite"/>
    </source>
</evidence>
<feature type="transmembrane region" description="Helical" evidence="2">
    <location>
        <begin position="109"/>
        <end position="130"/>
    </location>
</feature>
<dbReference type="EMBL" id="QUAL01000423">
    <property type="protein sequence ID" value="RIQ11417.1"/>
    <property type="molecule type" value="Genomic_DNA"/>
</dbReference>
<keyword evidence="2" id="KW-0812">Transmembrane</keyword>
<feature type="transmembrane region" description="Helical" evidence="2">
    <location>
        <begin position="405"/>
        <end position="428"/>
    </location>
</feature>
<feature type="region of interest" description="Disordered" evidence="1">
    <location>
        <begin position="482"/>
        <end position="573"/>
    </location>
</feature>
<feature type="transmembrane region" description="Helical" evidence="2">
    <location>
        <begin position="151"/>
        <end position="170"/>
    </location>
</feature>
<protein>
    <submittedName>
        <fullName evidence="3">Uncharacterized protein</fullName>
    </submittedName>
</protein>
<evidence type="ECO:0000313" key="3">
    <source>
        <dbReference type="EMBL" id="RIQ11417.1"/>
    </source>
</evidence>
<reference evidence="3 4" key="1">
    <citation type="submission" date="2018-09" db="EMBL/GenBank/DDBJ databases">
        <title>Isolation, diversity and antifungal activity of actinobacteria from wheat.</title>
        <authorList>
            <person name="Han C."/>
        </authorList>
    </citation>
    <scope>NUCLEOTIDE SEQUENCE [LARGE SCALE GENOMIC DNA]</scope>
    <source>
        <strain evidence="3 4">NEAU-YY265</strain>
    </source>
</reference>
<comment type="caution">
    <text evidence="3">The sequence shown here is derived from an EMBL/GenBank/DDBJ whole genome shotgun (WGS) entry which is preliminary data.</text>
</comment>
<dbReference type="AlphaFoldDB" id="A0A418KH62"/>
<organism evidence="3 4">
    <name type="scientific">Jiangella rhizosphaerae</name>
    <dbReference type="NCBI Taxonomy" id="2293569"/>
    <lineage>
        <taxon>Bacteria</taxon>
        <taxon>Bacillati</taxon>
        <taxon>Actinomycetota</taxon>
        <taxon>Actinomycetes</taxon>
        <taxon>Jiangellales</taxon>
        <taxon>Jiangellaceae</taxon>
        <taxon>Jiangella</taxon>
    </lineage>
</organism>
<sequence>MARVGRRRRREARDAMQGDVGTAIWVRRAQRAGLSVLGAAAVLVGGAGLAAAADEPGGGGGLGGGLSWIDLEDEHGLSIWQYDLNLHRGSVTSPGKFVWSTFIESPWKVFQAFVAISAWLLRFALEFGWLRVIAAPFTSLADAVNGVMAEIGVGWVLLTVTAFVCMLWMARGMWALGVSELLISLVVASVAAGALASPMDRLIGDDGALYQARDVGLEVALDIADEEGAGGEGTPVPAHMSSLLVGTFVRLPHQIINYQTVFDGTDCEEVYNEAVAMQPLPQEAREPREHIRSCDEDAYRAADNPGAGQLRDVIILFATGLLILLLVVAIALSVILAALLALYQGLKAIVSLVVGVLPGRSRGFLWRNLADLVMALGLVAFASIFAAAFMVGLQAVFAATEEHGWHVMMTLFLVNLLLIVGVISVWRYHKAARRMGERLAEAMAGMRPGKATVLPDRSTAVRDVVKIGATVFGWRKLRQLTAQQQRQLPRREDAFPLSWPRDGQAPGGPGGGGTVTVERVPTGPGGPGSGPLPLGQPSGRKGLPAGTPAPSRPELGPGSGAPGGIPMPAASGGGAAAVAGVAARAALGAATSGASTVVLGGARAAGKAVGAARDLGRVLSIAGQTRRAQLLQRMTRAAGGTVPVPSTLPISARPVPVPAAPVGGTTAPARSPATPVRRPTPVVRGTEPVVRPRATTVVSRPLGNAAATVAPVRRRVERVVRPDGSVLFVPVGHSPAAGE</sequence>
<gene>
    <name evidence="3" type="ORF">DY240_28725</name>
</gene>
<feature type="transmembrane region" description="Helical" evidence="2">
    <location>
        <begin position="176"/>
        <end position="196"/>
    </location>
</feature>
<feature type="region of interest" description="Disordered" evidence="1">
    <location>
        <begin position="662"/>
        <end position="683"/>
    </location>
</feature>
<evidence type="ECO:0000313" key="4">
    <source>
        <dbReference type="Proteomes" id="UP000284057"/>
    </source>
</evidence>
<feature type="transmembrane region" description="Helical" evidence="2">
    <location>
        <begin position="341"/>
        <end position="360"/>
    </location>
</feature>